<dbReference type="InterPro" id="IPR040198">
    <property type="entry name" value="Fido_containing"/>
</dbReference>
<evidence type="ECO:0000313" key="5">
    <source>
        <dbReference type="Proteomes" id="UP000246569"/>
    </source>
</evidence>
<dbReference type="PROSITE" id="PS51459">
    <property type="entry name" value="FIDO"/>
    <property type="match status" value="1"/>
</dbReference>
<evidence type="ECO:0000313" key="4">
    <source>
        <dbReference type="EMBL" id="PWV59828.1"/>
    </source>
</evidence>
<name>A0A317MXG8_9GAMM</name>
<dbReference type="InterPro" id="IPR025230">
    <property type="entry name" value="DUF4172"/>
</dbReference>
<gene>
    <name evidence="4" type="ORF">C7443_10981</name>
</gene>
<dbReference type="Pfam" id="PF13776">
    <property type="entry name" value="DUF4172"/>
    <property type="match status" value="1"/>
</dbReference>
<protein>
    <submittedName>
        <fullName evidence="4">Fic family protein</fullName>
    </submittedName>
</protein>
<dbReference type="Pfam" id="PF02661">
    <property type="entry name" value="Fic"/>
    <property type="match status" value="1"/>
</dbReference>
<reference evidence="4 5" key="1">
    <citation type="submission" date="2018-05" db="EMBL/GenBank/DDBJ databases">
        <title>Genomic Encyclopedia of Type Strains, Phase IV (KMG-IV): sequencing the most valuable type-strain genomes for metagenomic binning, comparative biology and taxonomic classification.</title>
        <authorList>
            <person name="Goeker M."/>
        </authorList>
    </citation>
    <scope>NUCLEOTIDE SEQUENCE [LARGE SCALE GENOMIC DNA]</scope>
    <source>
        <strain evidence="4 5">DSM 23606</strain>
    </source>
</reference>
<dbReference type="AlphaFoldDB" id="A0A317MXG8"/>
<feature type="binding site" evidence="2">
    <location>
        <begin position="210"/>
        <end position="217"/>
    </location>
    <ligand>
        <name>ATP</name>
        <dbReference type="ChEBI" id="CHEBI:30616"/>
    </ligand>
</feature>
<sequence length="386" mass="43043">MRWIWQHPEWPRFRWQADVLAPLLRQVTLAQGALLGRARGSEPALQAEFTLDALLRNLVDSSAIEGEPLNVGSVRSSLARRLGLEAGGPVEAGSEGLAQIMCDATANLDAPLDAARLWQWHAWLFAGEEAFLGRRLRIGDWRGADTMQVVSGRLDRPTVHFEAPPRDGLDTRIDAFLDWFAASRTDAALDPLLRAALAHFWFVTLHPFEDGNGRIARALTDLALAQGERQSIRFYAMSVAILTERKRYYAELEAAQQMRTADALDLTPWLQWFLHTLLQAIENAAAQIERVLGKSRFWREHDAQALSAEQVKVLNRLLDGARPGRGGFEQGISARQYQALTQVSKATATRHLADLVARGCLYRLPGGGRSTRYQIIWPAAGEPLFP</sequence>
<evidence type="ECO:0000256" key="1">
    <source>
        <dbReference type="PIRSR" id="PIRSR640198-1"/>
    </source>
</evidence>
<organism evidence="4 5">
    <name type="scientific">Plasticicumulans acidivorans</name>
    <dbReference type="NCBI Taxonomy" id="886464"/>
    <lineage>
        <taxon>Bacteria</taxon>
        <taxon>Pseudomonadati</taxon>
        <taxon>Pseudomonadota</taxon>
        <taxon>Gammaproteobacteria</taxon>
        <taxon>Candidatus Competibacteraceae</taxon>
        <taxon>Plasticicumulans</taxon>
    </lineage>
</organism>
<feature type="active site" evidence="1">
    <location>
        <position position="206"/>
    </location>
</feature>
<keyword evidence="5" id="KW-1185">Reference proteome</keyword>
<dbReference type="PANTHER" id="PTHR13504">
    <property type="entry name" value="FIDO DOMAIN-CONTAINING PROTEIN DDB_G0283145"/>
    <property type="match status" value="1"/>
</dbReference>
<dbReference type="OrthoDB" id="9807853at2"/>
<dbReference type="RefSeq" id="WP_110019435.1">
    <property type="nucleotide sequence ID" value="NZ_QGTJ01000009.1"/>
</dbReference>
<dbReference type="InterPro" id="IPR036597">
    <property type="entry name" value="Fido-like_dom_sf"/>
</dbReference>
<dbReference type="EMBL" id="QGTJ01000009">
    <property type="protein sequence ID" value="PWV59828.1"/>
    <property type="molecule type" value="Genomic_DNA"/>
</dbReference>
<dbReference type="InterPro" id="IPR003812">
    <property type="entry name" value="Fido"/>
</dbReference>
<dbReference type="PANTHER" id="PTHR13504:SF33">
    <property type="entry name" value="FIC FAMILY PROTEIN"/>
    <property type="match status" value="1"/>
</dbReference>
<keyword evidence="2" id="KW-0547">Nucleotide-binding</keyword>
<feature type="domain" description="Fido" evidence="3">
    <location>
        <begin position="112"/>
        <end position="275"/>
    </location>
</feature>
<dbReference type="SUPFAM" id="SSF140931">
    <property type="entry name" value="Fic-like"/>
    <property type="match status" value="1"/>
</dbReference>
<evidence type="ECO:0000259" key="3">
    <source>
        <dbReference type="PROSITE" id="PS51459"/>
    </source>
</evidence>
<evidence type="ECO:0000256" key="2">
    <source>
        <dbReference type="PIRSR" id="PIRSR640198-2"/>
    </source>
</evidence>
<dbReference type="GO" id="GO:0005524">
    <property type="term" value="F:ATP binding"/>
    <property type="evidence" value="ECO:0007669"/>
    <property type="project" value="UniProtKB-KW"/>
</dbReference>
<dbReference type="Proteomes" id="UP000246569">
    <property type="component" value="Unassembled WGS sequence"/>
</dbReference>
<comment type="caution">
    <text evidence="4">The sequence shown here is derived from an EMBL/GenBank/DDBJ whole genome shotgun (WGS) entry which is preliminary data.</text>
</comment>
<dbReference type="Gene3D" id="1.10.3290.10">
    <property type="entry name" value="Fido-like domain"/>
    <property type="match status" value="1"/>
</dbReference>
<keyword evidence="2" id="KW-0067">ATP-binding</keyword>
<dbReference type="InterPro" id="IPR036388">
    <property type="entry name" value="WH-like_DNA-bd_sf"/>
</dbReference>
<dbReference type="Gene3D" id="1.10.10.10">
    <property type="entry name" value="Winged helix-like DNA-binding domain superfamily/Winged helix DNA-binding domain"/>
    <property type="match status" value="1"/>
</dbReference>
<proteinExistence type="predicted"/>
<feature type="binding site" evidence="2">
    <location>
        <begin position="248"/>
        <end position="249"/>
    </location>
    <ligand>
        <name>ATP</name>
        <dbReference type="ChEBI" id="CHEBI:30616"/>
    </ligand>
</feature>
<accession>A0A317MXG8</accession>